<keyword evidence="18" id="KW-0808">Transferase</keyword>
<feature type="chain" id="PRO_5029840694" description="galactinol--sucrose galactosyltransferase" evidence="15">
    <location>
        <begin position="26"/>
        <end position="1158"/>
    </location>
</feature>
<dbReference type="InterPro" id="IPR008811">
    <property type="entry name" value="Glycosyl_hydrolases_36"/>
</dbReference>
<evidence type="ECO:0000256" key="6">
    <source>
        <dbReference type="ARBA" id="ARBA00022523"/>
    </source>
</evidence>
<keyword evidence="18" id="KW-0328">Glycosyltransferase</keyword>
<evidence type="ECO:0000256" key="13">
    <source>
        <dbReference type="ARBA" id="ARBA00049426"/>
    </source>
</evidence>
<keyword evidence="11" id="KW-0325">Glycoprotein</keyword>
<dbReference type="InParanoid" id="A0A7J7D933"/>
<evidence type="ECO:0000256" key="9">
    <source>
        <dbReference type="ARBA" id="ARBA00022801"/>
    </source>
</evidence>
<dbReference type="InterPro" id="IPR013785">
    <property type="entry name" value="Aldolase_TIM"/>
</dbReference>
<dbReference type="Gene3D" id="3.20.20.70">
    <property type="entry name" value="Aldolase class I"/>
    <property type="match status" value="1"/>
</dbReference>
<feature type="signal peptide" evidence="15">
    <location>
        <begin position="1"/>
        <end position="25"/>
    </location>
</feature>
<keyword evidence="19" id="KW-1185">Reference proteome</keyword>
<evidence type="ECO:0000256" key="15">
    <source>
        <dbReference type="SAM" id="SignalP"/>
    </source>
</evidence>
<dbReference type="GO" id="GO:0006508">
    <property type="term" value="P:proteolysis"/>
    <property type="evidence" value="ECO:0007669"/>
    <property type="project" value="UniProtKB-KW"/>
</dbReference>
<evidence type="ECO:0000256" key="5">
    <source>
        <dbReference type="ARBA" id="ARBA00012708"/>
    </source>
</evidence>
<dbReference type="GO" id="GO:0009610">
    <property type="term" value="P:response to symbiotic fungus"/>
    <property type="evidence" value="ECO:0007669"/>
    <property type="project" value="UniProtKB-ARBA"/>
</dbReference>
<dbReference type="Gene3D" id="3.50.30.30">
    <property type="match status" value="1"/>
</dbReference>
<dbReference type="FunFam" id="3.50.30.30:FF:000005">
    <property type="entry name" value="subtilisin-like protease SBT1.5"/>
    <property type="match status" value="1"/>
</dbReference>
<evidence type="ECO:0000256" key="12">
    <source>
        <dbReference type="ARBA" id="ARBA00023277"/>
    </source>
</evidence>
<comment type="caution">
    <text evidence="18">The sequence shown here is derived from an EMBL/GenBank/DDBJ whole genome shotgun (WGS) entry which is preliminary data.</text>
</comment>
<dbReference type="PROSITE" id="PS51892">
    <property type="entry name" value="SUBTILASE"/>
    <property type="match status" value="1"/>
</dbReference>
<dbReference type="PANTHER" id="PTHR31268:SF26">
    <property type="entry name" value="GALACTINOL--SUCROSE GALACTOSYLTRANSFERASE"/>
    <property type="match status" value="1"/>
</dbReference>
<keyword evidence="6" id="KW-0052">Apoplast</keyword>
<evidence type="ECO:0000256" key="3">
    <source>
        <dbReference type="ARBA" id="ARBA00007240"/>
    </source>
</evidence>
<accession>A0A7J7D933</accession>
<keyword evidence="10" id="KW-0720">Serine protease</keyword>
<evidence type="ECO:0000259" key="16">
    <source>
        <dbReference type="Pfam" id="PF00082"/>
    </source>
</evidence>
<feature type="domain" description="PA" evidence="17">
    <location>
        <begin position="272"/>
        <end position="346"/>
    </location>
</feature>
<comment type="similarity">
    <text evidence="3">Belongs to the glycosyl hydrolases 36 family.</text>
</comment>
<evidence type="ECO:0000256" key="11">
    <source>
        <dbReference type="ARBA" id="ARBA00023180"/>
    </source>
</evidence>
<proteinExistence type="inferred from homology"/>
<dbReference type="EMBL" id="JAAARO010000009">
    <property type="protein sequence ID" value="KAF5742821.1"/>
    <property type="molecule type" value="Genomic_DNA"/>
</dbReference>
<dbReference type="Pfam" id="PF05691">
    <property type="entry name" value="Raffinose_syn"/>
    <property type="match status" value="1"/>
</dbReference>
<evidence type="ECO:0000256" key="2">
    <source>
        <dbReference type="ARBA" id="ARBA00004271"/>
    </source>
</evidence>
<protein>
    <recommendedName>
        <fullName evidence="5">galactinol--sucrose galactosyltransferase</fullName>
        <ecNumber evidence="5">2.4.1.82</ecNumber>
    </recommendedName>
</protein>
<evidence type="ECO:0000313" key="19">
    <source>
        <dbReference type="Proteomes" id="UP000593562"/>
    </source>
</evidence>
<dbReference type="GO" id="GO:0004252">
    <property type="term" value="F:serine-type endopeptidase activity"/>
    <property type="evidence" value="ECO:0007669"/>
    <property type="project" value="InterPro"/>
</dbReference>
<comment type="subcellular location">
    <subcellularLocation>
        <location evidence="2">Secreted</location>
        <location evidence="2">Extracellular space</location>
        <location evidence="2">Apoplast</location>
    </subcellularLocation>
</comment>
<comment type="function">
    <text evidence="1">Required for arbuscular mycorrhiza (AM) development during AM symbiosis with AM fungi (e.g. Glomeromycota intraradices).</text>
</comment>
<evidence type="ECO:0000256" key="4">
    <source>
        <dbReference type="ARBA" id="ARBA00011073"/>
    </source>
</evidence>
<dbReference type="AlphaFoldDB" id="A0A7J7D933"/>
<dbReference type="EC" id="2.4.1.82" evidence="5"/>
<dbReference type="InterPro" id="IPR003137">
    <property type="entry name" value="PA_domain"/>
</dbReference>
<dbReference type="PANTHER" id="PTHR31268">
    <property type="match status" value="1"/>
</dbReference>
<dbReference type="SUPFAM" id="SSF52025">
    <property type="entry name" value="PA domain"/>
    <property type="match status" value="1"/>
</dbReference>
<evidence type="ECO:0000256" key="10">
    <source>
        <dbReference type="ARBA" id="ARBA00022825"/>
    </source>
</evidence>
<dbReference type="Gene3D" id="3.40.50.200">
    <property type="entry name" value="Peptidase S8/S53 domain"/>
    <property type="match status" value="1"/>
</dbReference>
<dbReference type="InterPro" id="IPR036852">
    <property type="entry name" value="Peptidase_S8/S53_dom_sf"/>
</dbReference>
<evidence type="ECO:0000256" key="8">
    <source>
        <dbReference type="ARBA" id="ARBA00022729"/>
    </source>
</evidence>
<dbReference type="CDD" id="cd02120">
    <property type="entry name" value="PA_subtilisin_like"/>
    <property type="match status" value="1"/>
</dbReference>
<evidence type="ECO:0000256" key="7">
    <source>
        <dbReference type="ARBA" id="ARBA00022670"/>
    </source>
</evidence>
<sequence>MWLPKLSLILLFFTLYCSFQTPALAIKKSYIVYLGSHRHGNSQADYGLVAESHYKFLGSFLGRKLIGARFFNDGYASYVGSMKSNENSARDLEGHGSHTLSTAGGNFVPGASVFGLGNGTAKGGSPKARVAAYKVCWTPINGSECFDADIVQGFEHAIHDGVDVISVSLGGDPTDYFDDGIAIGAFHAVKHGVVVVCSAGNSGPTPGSVSNVAPWMITVGASTLDREFQTFVELQNGERLKGTSLSSSLPEDRFYPLMSAAQAKAANASAEDALLCKPDSLDPEKAKGKILACLRGGNARVDKGKQAALAGAVGMILCNDKITGNELIADPHFLPASQLTYKDGLAVFAYINSTSVDCVNEKSVVIVYSRQAIALRQNSISNMFSSPALRLDYSLSFSLFARNRKQRLRVSRGSLSSNQKWRHSMFVGAKPVLKDGTLSFSGQDVLTGVPANIVLTPLTDSSAYVGATSTQTSSRHVFKIGVIEDVRLLCLFRFKIWWMIPRVGTSGSDIPIETQMLLLEARQGEASEASTSYIVFLPLLDGKFRSSLQGNTFNELEICVESGDPSIVTSQSLKAVFVNYGDHPFNLMKESMNLFLSTFLMQIPGMLDWFGWCTWDAFYHEVNPQGIIDGLTSLSEGGTPAKFLIIDDGWQDTTNEFQKEGEQYIEGSEFGGRLVSIEENSKFRKTADGARDGAPSSLKDFVSDIKKTFGLKYVYVWHALMGYWGGLLPGAAKTMKYNPKLRYPVQSPGNLASTRDVSMDSMEKYGVGAIDPAKISHFYQDLHKYLASQNVDGVKVDVQNILETIATGQGGRVSLTRQFQEALENSIVANFKDNSIICCMGQSMDSIYHAKRSAITRASDDYYPKNPATQTLHIAAVSFNSIFLGEVVLPDWDMFYSRHDAAEFHAAARAVGGCGVYVSDKPGHHDFKILRRLVLPDGSILRAKYPGRPARDCLFRDPVMDGKSLLKIWNLNKCTGVIGVFNCQGAGSWPCWENTVQEKVSAKISGQVSPADIEYFEEVSGKQWTGDCAVFSFSSGSLFRLPSEESFNVALKSLECDVFTVSPIKAYDQEIQFAPIGLLNMYNSGGAVESVDYLTGSFGRGIHIMGRGGGRFGAYSSIKPQSCSVNSKDHGFNFNAEGHLLVVTIPNTTTCWDIHLCY</sequence>
<dbReference type="SUPFAM" id="SSF51445">
    <property type="entry name" value="(Trans)glycosidases"/>
    <property type="match status" value="1"/>
</dbReference>
<evidence type="ECO:0000259" key="17">
    <source>
        <dbReference type="Pfam" id="PF02225"/>
    </source>
</evidence>
<comment type="similarity">
    <text evidence="4 14">Belongs to the peptidase S8 family.</text>
</comment>
<keyword evidence="9" id="KW-0378">Hydrolase</keyword>
<dbReference type="GO" id="GO:0047274">
    <property type="term" value="F:galactinol-sucrose galactosyltransferase activity"/>
    <property type="evidence" value="ECO:0007669"/>
    <property type="project" value="UniProtKB-EC"/>
</dbReference>
<gene>
    <name evidence="18" type="ORF">HS088_TW09G00882</name>
</gene>
<dbReference type="SUPFAM" id="SSF52743">
    <property type="entry name" value="Subtilisin-like"/>
    <property type="match status" value="1"/>
</dbReference>
<feature type="domain" description="Peptidase S8/S53" evidence="16">
    <location>
        <begin position="73"/>
        <end position="234"/>
    </location>
</feature>
<name>A0A7J7D933_TRIWF</name>
<dbReference type="Pfam" id="PF00082">
    <property type="entry name" value="Peptidase_S8"/>
    <property type="match status" value="1"/>
</dbReference>
<keyword evidence="7" id="KW-0645">Protease</keyword>
<dbReference type="Proteomes" id="UP000593562">
    <property type="component" value="Unassembled WGS sequence"/>
</dbReference>
<dbReference type="Pfam" id="PF02225">
    <property type="entry name" value="PA"/>
    <property type="match status" value="1"/>
</dbReference>
<dbReference type="GO" id="GO:0048046">
    <property type="term" value="C:apoplast"/>
    <property type="evidence" value="ECO:0007669"/>
    <property type="project" value="UniProtKB-SubCell"/>
</dbReference>
<evidence type="ECO:0000256" key="1">
    <source>
        <dbReference type="ARBA" id="ARBA00002076"/>
    </source>
</evidence>
<dbReference type="InterPro" id="IPR017853">
    <property type="entry name" value="GH"/>
</dbReference>
<dbReference type="InterPro" id="IPR000209">
    <property type="entry name" value="Peptidase_S8/S53_dom"/>
</dbReference>
<keyword evidence="8 15" id="KW-0732">Signal</keyword>
<reference evidence="18 19" key="1">
    <citation type="journal article" date="2020" name="Nat. Commun.">
        <title>Genome of Tripterygium wilfordii and identification of cytochrome P450 involved in triptolide biosynthesis.</title>
        <authorList>
            <person name="Tu L."/>
            <person name="Su P."/>
            <person name="Zhang Z."/>
            <person name="Gao L."/>
            <person name="Wang J."/>
            <person name="Hu T."/>
            <person name="Zhou J."/>
            <person name="Zhang Y."/>
            <person name="Zhao Y."/>
            <person name="Liu Y."/>
            <person name="Song Y."/>
            <person name="Tong Y."/>
            <person name="Lu Y."/>
            <person name="Yang J."/>
            <person name="Xu C."/>
            <person name="Jia M."/>
            <person name="Peters R.J."/>
            <person name="Huang L."/>
            <person name="Gao W."/>
        </authorList>
    </citation>
    <scope>NUCLEOTIDE SEQUENCE [LARGE SCALE GENOMIC DNA]</scope>
    <source>
        <strain evidence="19">cv. XIE 37</strain>
        <tissue evidence="18">Leaf</tissue>
    </source>
</reference>
<organism evidence="18 19">
    <name type="scientific">Tripterygium wilfordii</name>
    <name type="common">Thunder God vine</name>
    <dbReference type="NCBI Taxonomy" id="458696"/>
    <lineage>
        <taxon>Eukaryota</taxon>
        <taxon>Viridiplantae</taxon>
        <taxon>Streptophyta</taxon>
        <taxon>Embryophyta</taxon>
        <taxon>Tracheophyta</taxon>
        <taxon>Spermatophyta</taxon>
        <taxon>Magnoliopsida</taxon>
        <taxon>eudicotyledons</taxon>
        <taxon>Gunneridae</taxon>
        <taxon>Pentapetalae</taxon>
        <taxon>rosids</taxon>
        <taxon>fabids</taxon>
        <taxon>Celastrales</taxon>
        <taxon>Celastraceae</taxon>
        <taxon>Tripterygium</taxon>
    </lineage>
</organism>
<keyword evidence="12" id="KW-0119">Carbohydrate metabolism</keyword>
<evidence type="ECO:0000256" key="14">
    <source>
        <dbReference type="PROSITE-ProRule" id="PRU01240"/>
    </source>
</evidence>
<comment type="caution">
    <text evidence="14">Lacks conserved residue(s) required for the propagation of feature annotation.</text>
</comment>
<dbReference type="InterPro" id="IPR046450">
    <property type="entry name" value="PA_dom_sf"/>
</dbReference>
<dbReference type="FunFam" id="3.20.20.70:FF:000504">
    <property type="entry name" value="Uncharacterized protein"/>
    <property type="match status" value="1"/>
</dbReference>
<evidence type="ECO:0000313" key="18">
    <source>
        <dbReference type="EMBL" id="KAF5742821.1"/>
    </source>
</evidence>
<comment type="catalytic activity">
    <reaction evidence="13">
        <text>alpha-D-galactosyl-(1-&gt;3)-1D-myo-inositol + sucrose = raffinose + myo-inositol</text>
        <dbReference type="Rhea" id="RHEA:20161"/>
        <dbReference type="ChEBI" id="CHEBI:16634"/>
        <dbReference type="ChEBI" id="CHEBI:17268"/>
        <dbReference type="ChEBI" id="CHEBI:17505"/>
        <dbReference type="ChEBI" id="CHEBI:17992"/>
        <dbReference type="EC" id="2.4.1.82"/>
    </reaction>
</comment>